<feature type="transmembrane region" description="Helical" evidence="1">
    <location>
        <begin position="107"/>
        <end position="128"/>
    </location>
</feature>
<sequence>AKLKSRTGVIFQIIFYGCAKYSYWYYDRMMMQPRVKRNLTDRVEKEKHVRFLKEWIISEMKWHLFCTLLSLIGRNPFVFILNLLMDVFKLWWWYIKRFDDEKNVFDYIFYQSRLNPLCMGLSFLYLFYSVVKLSNQEACEVQLALREFLASIGVNIPIIK</sequence>
<gene>
    <name evidence="2" type="ORF">PENTCL1PPCAC_7407</name>
</gene>
<comment type="caution">
    <text evidence="2">The sequence shown here is derived from an EMBL/GenBank/DDBJ whole genome shotgun (WGS) entry which is preliminary data.</text>
</comment>
<proteinExistence type="predicted"/>
<evidence type="ECO:0000313" key="3">
    <source>
        <dbReference type="Proteomes" id="UP001432027"/>
    </source>
</evidence>
<keyword evidence="1" id="KW-1133">Transmembrane helix</keyword>
<organism evidence="2 3">
    <name type="scientific">Pristionchus entomophagus</name>
    <dbReference type="NCBI Taxonomy" id="358040"/>
    <lineage>
        <taxon>Eukaryota</taxon>
        <taxon>Metazoa</taxon>
        <taxon>Ecdysozoa</taxon>
        <taxon>Nematoda</taxon>
        <taxon>Chromadorea</taxon>
        <taxon>Rhabditida</taxon>
        <taxon>Rhabditina</taxon>
        <taxon>Diplogasteromorpha</taxon>
        <taxon>Diplogasteroidea</taxon>
        <taxon>Neodiplogasteridae</taxon>
        <taxon>Pristionchus</taxon>
    </lineage>
</organism>
<dbReference type="AlphaFoldDB" id="A0AAV5SS06"/>
<dbReference type="Proteomes" id="UP001432027">
    <property type="component" value="Unassembled WGS sequence"/>
</dbReference>
<dbReference type="EMBL" id="BTSX01000002">
    <property type="protein sequence ID" value="GMS85232.1"/>
    <property type="molecule type" value="Genomic_DNA"/>
</dbReference>
<feature type="transmembrane region" description="Helical" evidence="1">
    <location>
        <begin position="77"/>
        <end position="95"/>
    </location>
</feature>
<keyword evidence="1" id="KW-0472">Membrane</keyword>
<accession>A0AAV5SS06</accession>
<keyword evidence="1" id="KW-0812">Transmembrane</keyword>
<protein>
    <recommendedName>
        <fullName evidence="4">G protein-coupled receptor</fullName>
    </recommendedName>
</protein>
<evidence type="ECO:0008006" key="4">
    <source>
        <dbReference type="Google" id="ProtNLM"/>
    </source>
</evidence>
<evidence type="ECO:0000313" key="2">
    <source>
        <dbReference type="EMBL" id="GMS85232.1"/>
    </source>
</evidence>
<keyword evidence="3" id="KW-1185">Reference proteome</keyword>
<reference evidence="2" key="1">
    <citation type="submission" date="2023-10" db="EMBL/GenBank/DDBJ databases">
        <title>Genome assembly of Pristionchus species.</title>
        <authorList>
            <person name="Yoshida K."/>
            <person name="Sommer R.J."/>
        </authorList>
    </citation>
    <scope>NUCLEOTIDE SEQUENCE</scope>
    <source>
        <strain evidence="2">RS0144</strain>
    </source>
</reference>
<name>A0AAV5SS06_9BILA</name>
<feature type="transmembrane region" description="Helical" evidence="1">
    <location>
        <begin position="6"/>
        <end position="26"/>
    </location>
</feature>
<evidence type="ECO:0000256" key="1">
    <source>
        <dbReference type="SAM" id="Phobius"/>
    </source>
</evidence>
<feature type="non-terminal residue" evidence="2">
    <location>
        <position position="1"/>
    </location>
</feature>